<evidence type="ECO:0000313" key="2">
    <source>
        <dbReference type="Proteomes" id="UP001301728"/>
    </source>
</evidence>
<keyword evidence="2" id="KW-1185">Reference proteome</keyword>
<dbReference type="RefSeq" id="WP_235441047.1">
    <property type="nucleotide sequence ID" value="NZ_JAYGHT010000032.1"/>
</dbReference>
<protein>
    <submittedName>
        <fullName evidence="1">Ribonucleoside-diphosphate reductase</fullName>
    </submittedName>
</protein>
<gene>
    <name evidence="1" type="ORF">VB854_10925</name>
</gene>
<name>A0ABU5TX21_9CYAN</name>
<dbReference type="InterPro" id="IPR009078">
    <property type="entry name" value="Ferritin-like_SF"/>
</dbReference>
<comment type="caution">
    <text evidence="1">The sequence shown here is derived from an EMBL/GenBank/DDBJ whole genome shotgun (WGS) entry which is preliminary data.</text>
</comment>
<proteinExistence type="predicted"/>
<evidence type="ECO:0000313" key="1">
    <source>
        <dbReference type="EMBL" id="MEA5519458.1"/>
    </source>
</evidence>
<sequence>MTTTLDAFNSKSTSKMPINPIFNPDGNDHVENRSIWFGDTTNLMQLNDVRYPWAVGLYKQMRENFWVN</sequence>
<dbReference type="EMBL" id="JAYGHT010000032">
    <property type="protein sequence ID" value="MEA5519458.1"/>
    <property type="molecule type" value="Genomic_DNA"/>
</dbReference>
<reference evidence="1 2" key="1">
    <citation type="submission" date="2023-12" db="EMBL/GenBank/DDBJ databases">
        <title>Baltic Sea Cyanobacteria.</title>
        <authorList>
            <person name="Delbaje E."/>
            <person name="Fewer D.P."/>
            <person name="Shishido T.K."/>
        </authorList>
    </citation>
    <scope>NUCLEOTIDE SEQUENCE [LARGE SCALE GENOMIC DNA]</scope>
    <source>
        <strain evidence="1 2">CCNP 1315</strain>
    </source>
</reference>
<dbReference type="SUPFAM" id="SSF47240">
    <property type="entry name" value="Ferritin-like"/>
    <property type="match status" value="1"/>
</dbReference>
<accession>A0ABU5TX21</accession>
<dbReference type="Gene3D" id="1.10.620.20">
    <property type="entry name" value="Ribonucleotide Reductase, subunit A"/>
    <property type="match status" value="1"/>
</dbReference>
<dbReference type="Proteomes" id="UP001301728">
    <property type="component" value="Unassembled WGS sequence"/>
</dbReference>
<organism evidence="1 2">
    <name type="scientific">Limnoraphis robusta CCNP1315</name>
    <dbReference type="NCBI Taxonomy" id="3110306"/>
    <lineage>
        <taxon>Bacteria</taxon>
        <taxon>Bacillati</taxon>
        <taxon>Cyanobacteriota</taxon>
        <taxon>Cyanophyceae</taxon>
        <taxon>Oscillatoriophycideae</taxon>
        <taxon>Oscillatoriales</taxon>
        <taxon>Sirenicapillariaceae</taxon>
        <taxon>Limnoraphis</taxon>
    </lineage>
</organism>
<dbReference type="InterPro" id="IPR012348">
    <property type="entry name" value="RNR-like"/>
</dbReference>